<dbReference type="Gene3D" id="2.102.10.10">
    <property type="entry name" value="Rieske [2Fe-2S] iron-sulphur domain"/>
    <property type="match status" value="1"/>
</dbReference>
<dbReference type="GO" id="GO:0046872">
    <property type="term" value="F:metal ion binding"/>
    <property type="evidence" value="ECO:0007669"/>
    <property type="project" value="UniProtKB-KW"/>
</dbReference>
<proteinExistence type="predicted"/>
<keyword evidence="3" id="KW-0560">Oxidoreductase</keyword>
<dbReference type="Pfam" id="PF00355">
    <property type="entry name" value="Rieske"/>
    <property type="match status" value="1"/>
</dbReference>
<dbReference type="InterPro" id="IPR044043">
    <property type="entry name" value="VanA_C_cat"/>
</dbReference>
<dbReference type="Pfam" id="PF19112">
    <property type="entry name" value="VanA_C"/>
    <property type="match status" value="1"/>
</dbReference>
<evidence type="ECO:0000256" key="4">
    <source>
        <dbReference type="ARBA" id="ARBA00023004"/>
    </source>
</evidence>
<dbReference type="CDD" id="cd03469">
    <property type="entry name" value="Rieske_RO_Alpha_N"/>
    <property type="match status" value="1"/>
</dbReference>
<keyword evidence="2" id="KW-0479">Metal-binding</keyword>
<dbReference type="GO" id="GO:0051537">
    <property type="term" value="F:2 iron, 2 sulfur cluster binding"/>
    <property type="evidence" value="ECO:0007669"/>
    <property type="project" value="UniProtKB-KW"/>
</dbReference>
<evidence type="ECO:0000256" key="2">
    <source>
        <dbReference type="ARBA" id="ARBA00022723"/>
    </source>
</evidence>
<organism evidence="7 8">
    <name type="scientific">Brunnivagina elsteri CCALA 953</name>
    <dbReference type="NCBI Taxonomy" id="987040"/>
    <lineage>
        <taxon>Bacteria</taxon>
        <taxon>Bacillati</taxon>
        <taxon>Cyanobacteriota</taxon>
        <taxon>Cyanophyceae</taxon>
        <taxon>Nostocales</taxon>
        <taxon>Calotrichaceae</taxon>
        <taxon>Brunnivagina</taxon>
    </lineage>
</organism>
<dbReference type="EMBL" id="NTFS01000515">
    <property type="protein sequence ID" value="PAX49838.1"/>
    <property type="molecule type" value="Genomic_DNA"/>
</dbReference>
<feature type="domain" description="Rieske" evidence="6">
    <location>
        <begin position="7"/>
        <end position="116"/>
    </location>
</feature>
<sequence length="348" mass="40507">MQFIDFWYVVAESRELKANIILQRSILNEWLAIFRDDNGEPVALQDRCIHRHSRLSKGKVLQGKVQCPYHGWVYDKSGKVVAVPSEGNDFIKNIEICQTRHGIVYETCEIDGYVYVRLASNPSEDLQLFNQPFKMPFYKEPGWETMRVINRFHNNVTNCVENFIDIPHTASVHPGVFRNQCRQKLQMIVERCNGSVVAEYRNEINNLGWFTSFLNRQGNEITHTDSFHMPNITSVEYNMGKNRRLFITSQSVPESNDMTLVYTDVTYNYGIWNKFAKPFVWWTAQHIIHQDVEALAIQWEVIQKYGTQFMNTPADTIHVFVESICNAIAQGNDPRKLPNKSVTVNFWV</sequence>
<dbReference type="InterPro" id="IPR036922">
    <property type="entry name" value="Rieske_2Fe-2S_sf"/>
</dbReference>
<keyword evidence="8" id="KW-1185">Reference proteome</keyword>
<dbReference type="Proteomes" id="UP000218238">
    <property type="component" value="Unassembled WGS sequence"/>
</dbReference>
<dbReference type="GO" id="GO:0016705">
    <property type="term" value="F:oxidoreductase activity, acting on paired donors, with incorporation or reduction of molecular oxygen"/>
    <property type="evidence" value="ECO:0007669"/>
    <property type="project" value="UniProtKB-ARBA"/>
</dbReference>
<dbReference type="SUPFAM" id="SSF50022">
    <property type="entry name" value="ISP domain"/>
    <property type="match status" value="1"/>
</dbReference>
<dbReference type="GO" id="GO:0004497">
    <property type="term" value="F:monooxygenase activity"/>
    <property type="evidence" value="ECO:0007669"/>
    <property type="project" value="UniProtKB-ARBA"/>
</dbReference>
<accession>A0A2A2TBB0</accession>
<dbReference type="GO" id="GO:0051213">
    <property type="term" value="F:dioxygenase activity"/>
    <property type="evidence" value="ECO:0007669"/>
    <property type="project" value="UniProtKB-KW"/>
</dbReference>
<comment type="caution">
    <text evidence="7">The sequence shown here is derived from an EMBL/GenBank/DDBJ whole genome shotgun (WGS) entry which is preliminary data.</text>
</comment>
<reference evidence="7 8" key="1">
    <citation type="submission" date="2017-08" db="EMBL/GenBank/DDBJ databases">
        <title>Draft genome sequence of filamentous cyanobacterium Calothrix elsteri CCALA 953.</title>
        <authorList>
            <person name="Gagunashvili A.N."/>
            <person name="Elster J."/>
            <person name="Andresson O.S."/>
        </authorList>
    </citation>
    <scope>NUCLEOTIDE SEQUENCE [LARGE SCALE GENOMIC DNA]</scope>
    <source>
        <strain evidence="7 8">CCALA 953</strain>
    </source>
</reference>
<evidence type="ECO:0000313" key="8">
    <source>
        <dbReference type="Proteomes" id="UP000218238"/>
    </source>
</evidence>
<evidence type="ECO:0000256" key="1">
    <source>
        <dbReference type="ARBA" id="ARBA00022714"/>
    </source>
</evidence>
<name>A0A2A2TBB0_9CYAN</name>
<evidence type="ECO:0000313" key="7">
    <source>
        <dbReference type="EMBL" id="PAX49838.1"/>
    </source>
</evidence>
<evidence type="ECO:0000259" key="6">
    <source>
        <dbReference type="PROSITE" id="PS51296"/>
    </source>
</evidence>
<dbReference type="Gene3D" id="3.90.380.10">
    <property type="entry name" value="Naphthalene 1,2-dioxygenase Alpha Subunit, Chain A, domain 1"/>
    <property type="match status" value="1"/>
</dbReference>
<keyword evidence="5" id="KW-0411">Iron-sulfur</keyword>
<keyword evidence="7" id="KW-0223">Dioxygenase</keyword>
<dbReference type="PROSITE" id="PS51296">
    <property type="entry name" value="RIESKE"/>
    <property type="match status" value="1"/>
</dbReference>
<dbReference type="PANTHER" id="PTHR21266">
    <property type="entry name" value="IRON-SULFUR DOMAIN CONTAINING PROTEIN"/>
    <property type="match status" value="1"/>
</dbReference>
<protein>
    <submittedName>
        <fullName evidence="7">Phenoxybenzoate dioxygenase</fullName>
    </submittedName>
</protein>
<evidence type="ECO:0000256" key="3">
    <source>
        <dbReference type="ARBA" id="ARBA00023002"/>
    </source>
</evidence>
<dbReference type="PANTHER" id="PTHR21266:SF60">
    <property type="entry name" value="3-KETOSTEROID-9-ALPHA-MONOOXYGENASE, OXYGENASE COMPONENT"/>
    <property type="match status" value="1"/>
</dbReference>
<keyword evidence="4" id="KW-0408">Iron</keyword>
<dbReference type="OrthoDB" id="477744at2"/>
<keyword evidence="1" id="KW-0001">2Fe-2S</keyword>
<dbReference type="InterPro" id="IPR050584">
    <property type="entry name" value="Cholesterol_7-desaturase"/>
</dbReference>
<dbReference type="SUPFAM" id="SSF55961">
    <property type="entry name" value="Bet v1-like"/>
    <property type="match status" value="1"/>
</dbReference>
<dbReference type="RefSeq" id="WP_095724680.1">
    <property type="nucleotide sequence ID" value="NZ_NTFS01000515.1"/>
</dbReference>
<gene>
    <name evidence="7" type="ORF">CK510_27505</name>
</gene>
<evidence type="ECO:0000256" key="5">
    <source>
        <dbReference type="ARBA" id="ARBA00023014"/>
    </source>
</evidence>
<dbReference type="AlphaFoldDB" id="A0A2A2TBB0"/>
<dbReference type="InterPro" id="IPR017941">
    <property type="entry name" value="Rieske_2Fe-2S"/>
</dbReference>